<sequence length="424" mass="48223">MTPLLIKSEVHPKREGECVEEGNRLIRPHRCGTHEVAPHRLQTTWHQLTRNMLKELVCDHMKVTRLCWEVYTKEKGAHLFSWSLLAFGGGHLVECEVLYPENDTSRHQLGQLRQYIGFHRVSNSNTKNCVMRPAVVAVARFPYPPGCWGWYVPVGCAGYAPGPTGLERQLELAPTTEHGVMPLHGSGASVCDHPPPGGRGSSPPRGENNLNFINLDRAGERIQEVQGCLQLRVRQYPQQVIKYYDQSRTQHKTVCNSQPSNKNTVNSQISRLIIGTGVCTVIRHRAWLVSRRRGVRLGSRVDLASMRTVCHTSSLNIRSWPRSVSLSRVMRRSPRSQEAKLVMNQGMTRMDPYVRLRVGHCVYETHTDPKGGKSPRWNRMPLKHINWKSDGASTDAFSALSRNTRKVLDWKQQGNRRWGKPRMT</sequence>
<feature type="region of interest" description="Disordered" evidence="1">
    <location>
        <begin position="183"/>
        <end position="207"/>
    </location>
</feature>
<dbReference type="PANTHER" id="PTHR16461:SF5">
    <property type="entry name" value="TOLL-INTERACTING PROTEIN"/>
    <property type="match status" value="1"/>
</dbReference>
<reference evidence="2" key="1">
    <citation type="submission" date="2020-11" db="EMBL/GenBank/DDBJ databases">
        <authorList>
            <person name="Tran Van P."/>
        </authorList>
    </citation>
    <scope>NUCLEOTIDE SEQUENCE</scope>
</reference>
<dbReference type="AlphaFoldDB" id="A0A7R9CDN4"/>
<dbReference type="SUPFAM" id="SSF49562">
    <property type="entry name" value="C2 domain (Calcium/lipid-binding domain, CaLB)"/>
    <property type="match status" value="1"/>
</dbReference>
<dbReference type="GO" id="GO:0006511">
    <property type="term" value="P:ubiquitin-dependent protein catabolic process"/>
    <property type="evidence" value="ECO:0007669"/>
    <property type="project" value="TreeGrafter"/>
</dbReference>
<protein>
    <submittedName>
        <fullName evidence="2">Uncharacterized protein</fullName>
    </submittedName>
</protein>
<dbReference type="GO" id="GO:0031624">
    <property type="term" value="F:ubiquitin conjugating enzyme binding"/>
    <property type="evidence" value="ECO:0007669"/>
    <property type="project" value="TreeGrafter"/>
</dbReference>
<proteinExistence type="predicted"/>
<organism evidence="2">
    <name type="scientific">Timema cristinae</name>
    <name type="common">Walking stick</name>
    <dbReference type="NCBI Taxonomy" id="61476"/>
    <lineage>
        <taxon>Eukaryota</taxon>
        <taxon>Metazoa</taxon>
        <taxon>Ecdysozoa</taxon>
        <taxon>Arthropoda</taxon>
        <taxon>Hexapoda</taxon>
        <taxon>Insecta</taxon>
        <taxon>Pterygota</taxon>
        <taxon>Neoptera</taxon>
        <taxon>Polyneoptera</taxon>
        <taxon>Phasmatodea</taxon>
        <taxon>Timematodea</taxon>
        <taxon>Timematoidea</taxon>
        <taxon>Timematidae</taxon>
        <taxon>Timema</taxon>
    </lineage>
</organism>
<name>A0A7R9CDN4_TIMCR</name>
<dbReference type="InterPro" id="IPR035892">
    <property type="entry name" value="C2_domain_sf"/>
</dbReference>
<dbReference type="GO" id="GO:0005737">
    <property type="term" value="C:cytoplasm"/>
    <property type="evidence" value="ECO:0007669"/>
    <property type="project" value="TreeGrafter"/>
</dbReference>
<evidence type="ECO:0000313" key="2">
    <source>
        <dbReference type="EMBL" id="CAD7393442.1"/>
    </source>
</evidence>
<accession>A0A7R9CDN4</accession>
<gene>
    <name evidence="2" type="ORF">TCEB3V08_LOCUS1411</name>
</gene>
<dbReference type="EMBL" id="OC316719">
    <property type="protein sequence ID" value="CAD7393442.1"/>
    <property type="molecule type" value="Genomic_DNA"/>
</dbReference>
<dbReference type="PANTHER" id="PTHR16461">
    <property type="entry name" value="TOLL-INTERACTING PROTEIN"/>
    <property type="match status" value="1"/>
</dbReference>
<evidence type="ECO:0000256" key="1">
    <source>
        <dbReference type="SAM" id="MobiDB-lite"/>
    </source>
</evidence>
<dbReference type="GO" id="GO:0043130">
    <property type="term" value="F:ubiquitin binding"/>
    <property type="evidence" value="ECO:0007669"/>
    <property type="project" value="TreeGrafter"/>
</dbReference>